<dbReference type="HOGENOM" id="CLU_135601_0_0_5"/>
<dbReference type="Pfam" id="PF01850">
    <property type="entry name" value="PIN"/>
    <property type="match status" value="1"/>
</dbReference>
<evidence type="ECO:0000259" key="1">
    <source>
        <dbReference type="Pfam" id="PF01850"/>
    </source>
</evidence>
<name>A8F1E1_RICM5</name>
<protein>
    <recommendedName>
        <fullName evidence="1">PIN domain-containing protein</fullName>
    </recommendedName>
</protein>
<dbReference type="AlphaFoldDB" id="A8F1E1"/>
<keyword evidence="3" id="KW-1185">Reference proteome</keyword>
<sequence>MNQEERNLIMNKYILDSSALLALFNSETGSDKVEELLPLSIMSTVNISEVVAELDKKLNISFIQSTEMISASINKIVALDFDQAIEIGRLKKETEQFGLSLGDRACISLGLITGYPIYTADKIWAKLQLNCKIVLIR</sequence>
<dbReference type="Gene3D" id="3.40.50.1010">
    <property type="entry name" value="5'-nuclease"/>
    <property type="match status" value="1"/>
</dbReference>
<dbReference type="Proteomes" id="UP000001311">
    <property type="component" value="Chromosome"/>
</dbReference>
<feature type="domain" description="PIN" evidence="1">
    <location>
        <begin position="13"/>
        <end position="127"/>
    </location>
</feature>
<dbReference type="SUPFAM" id="SSF88723">
    <property type="entry name" value="PIN domain-like"/>
    <property type="match status" value="1"/>
</dbReference>
<dbReference type="KEGG" id="rms:RMA_0530"/>
<dbReference type="InterPro" id="IPR002716">
    <property type="entry name" value="PIN_dom"/>
</dbReference>
<dbReference type="CDD" id="cd18682">
    <property type="entry name" value="PIN_VapC-like"/>
    <property type="match status" value="1"/>
</dbReference>
<evidence type="ECO:0000313" key="2">
    <source>
        <dbReference type="EMBL" id="ABV84727.1"/>
    </source>
</evidence>
<dbReference type="EMBL" id="CP000683">
    <property type="protein sequence ID" value="ABV84727.1"/>
    <property type="molecule type" value="Genomic_DNA"/>
</dbReference>
<proteinExistence type="predicted"/>
<gene>
    <name evidence="2" type="ordered locus">RMA_0530</name>
</gene>
<accession>A8F1E1</accession>
<reference evidence="2 3" key="1">
    <citation type="journal article" date="2007" name="Genome Res.">
        <title>Lateral gene transfer between obligate intracellular bacteria: evidence from the Rickettsia massiliae genome.</title>
        <authorList>
            <person name="Blanc G."/>
            <person name="Ogata H."/>
            <person name="Robert C."/>
            <person name="Audic S."/>
            <person name="Claverie J.-M."/>
            <person name="Raoult D."/>
        </authorList>
    </citation>
    <scope>NUCLEOTIDE SEQUENCE [LARGE SCALE GENOMIC DNA]</scope>
    <source>
        <strain evidence="3">Mtu5</strain>
    </source>
</reference>
<dbReference type="InterPro" id="IPR029060">
    <property type="entry name" value="PIN-like_dom_sf"/>
</dbReference>
<organism evidence="2 3">
    <name type="scientific">Rickettsia massiliae (strain Mtu5)</name>
    <dbReference type="NCBI Taxonomy" id="416276"/>
    <lineage>
        <taxon>Bacteria</taxon>
        <taxon>Pseudomonadati</taxon>
        <taxon>Pseudomonadota</taxon>
        <taxon>Alphaproteobacteria</taxon>
        <taxon>Rickettsiales</taxon>
        <taxon>Rickettsiaceae</taxon>
        <taxon>Rickettsieae</taxon>
        <taxon>Rickettsia</taxon>
        <taxon>spotted fever group</taxon>
    </lineage>
</organism>
<evidence type="ECO:0000313" key="3">
    <source>
        <dbReference type="Proteomes" id="UP000001311"/>
    </source>
</evidence>